<evidence type="ECO:0000313" key="3">
    <source>
        <dbReference type="EMBL" id="GFA88182.1"/>
    </source>
</evidence>
<accession>A0A699KCT0</accession>
<evidence type="ECO:0008006" key="4">
    <source>
        <dbReference type="Google" id="ProtNLM"/>
    </source>
</evidence>
<protein>
    <recommendedName>
        <fullName evidence="4">Transposase (Putative), gypsy type</fullName>
    </recommendedName>
</protein>
<dbReference type="AlphaFoldDB" id="A0A699KCT0"/>
<proteinExistence type="predicted"/>
<evidence type="ECO:0000256" key="2">
    <source>
        <dbReference type="SAM" id="MobiDB-lite"/>
    </source>
</evidence>
<organism evidence="3">
    <name type="scientific">Tanacetum cinerariifolium</name>
    <name type="common">Dalmatian daisy</name>
    <name type="synonym">Chrysanthemum cinerariifolium</name>
    <dbReference type="NCBI Taxonomy" id="118510"/>
    <lineage>
        <taxon>Eukaryota</taxon>
        <taxon>Viridiplantae</taxon>
        <taxon>Streptophyta</taxon>
        <taxon>Embryophyta</taxon>
        <taxon>Tracheophyta</taxon>
        <taxon>Spermatophyta</taxon>
        <taxon>Magnoliopsida</taxon>
        <taxon>eudicotyledons</taxon>
        <taxon>Gunneridae</taxon>
        <taxon>Pentapetalae</taxon>
        <taxon>asterids</taxon>
        <taxon>campanulids</taxon>
        <taxon>Asterales</taxon>
        <taxon>Asteraceae</taxon>
        <taxon>Asteroideae</taxon>
        <taxon>Anthemideae</taxon>
        <taxon>Anthemidinae</taxon>
        <taxon>Tanacetum</taxon>
    </lineage>
</organism>
<dbReference type="EMBL" id="BKCJ010506534">
    <property type="protein sequence ID" value="GFA88182.1"/>
    <property type="molecule type" value="Genomic_DNA"/>
</dbReference>
<feature type="non-terminal residue" evidence="3">
    <location>
        <position position="1"/>
    </location>
</feature>
<feature type="non-terminal residue" evidence="3">
    <location>
        <position position="449"/>
    </location>
</feature>
<gene>
    <name evidence="3" type="ORF">Tci_660154</name>
</gene>
<feature type="compositionally biased region" description="Polar residues" evidence="2">
    <location>
        <begin position="24"/>
        <end position="33"/>
    </location>
</feature>
<feature type="coiled-coil region" evidence="1">
    <location>
        <begin position="218"/>
        <end position="245"/>
    </location>
</feature>
<feature type="region of interest" description="Disordered" evidence="2">
    <location>
        <begin position="1"/>
        <end position="50"/>
    </location>
</feature>
<name>A0A699KCT0_TANCI</name>
<reference evidence="3" key="1">
    <citation type="journal article" date="2019" name="Sci. Rep.">
        <title>Draft genome of Tanacetum cinerariifolium, the natural source of mosquito coil.</title>
        <authorList>
            <person name="Yamashiro T."/>
            <person name="Shiraishi A."/>
            <person name="Satake H."/>
            <person name="Nakayama K."/>
        </authorList>
    </citation>
    <scope>NUCLEOTIDE SEQUENCE</scope>
</reference>
<feature type="compositionally biased region" description="Basic residues" evidence="2">
    <location>
        <begin position="34"/>
        <end position="45"/>
    </location>
</feature>
<evidence type="ECO:0000256" key="1">
    <source>
        <dbReference type="SAM" id="Coils"/>
    </source>
</evidence>
<sequence length="449" mass="50536">SVAPDRAEIEVEASVERPFDEGVSGNQTEQRISQKMRVRPKKLRKDHGTPSGTYIGGKFWSALQRLLAGAVLNTKVDVATIHTLPFVTASVSTSLEHEGRDHTNSVVDLNPRTIDLTGSDFLISVILTVINPDTDLQKVYVPQWSMTNGSCLNDGRVYREMVDEFAPLKYFASVRGMEHDQLFSEFNVGAALQMSLSAKVKMCAEYNVKEKRRLKSVVERQAKLLKVKEGEIENLKAQLLLWEAKAAKAIHLHAEASNFEVDKKSLRVYENYMYQLEKFEDDQMKVVDDKFNKLYTDFVEMALHLKEKFYPHLLTTISGRRWLLTHSMELAIVNCLNSPEYISALGVTIDVAAYNPSAEVDYIFALQQLQNMNFSLLARLKSNKDASVETVMDILRLEGLLAEKLGLKELQPNADQLMVHINGLPDQVVVGATAMSLALDVSSVRVWKI</sequence>
<feature type="compositionally biased region" description="Basic and acidic residues" evidence="2">
    <location>
        <begin position="1"/>
        <end position="20"/>
    </location>
</feature>
<keyword evidence="1" id="KW-0175">Coiled coil</keyword>
<comment type="caution">
    <text evidence="3">The sequence shown here is derived from an EMBL/GenBank/DDBJ whole genome shotgun (WGS) entry which is preliminary data.</text>
</comment>